<dbReference type="SUPFAM" id="SSF49299">
    <property type="entry name" value="PKD domain"/>
    <property type="match status" value="2"/>
</dbReference>
<keyword evidence="3" id="KW-1185">Reference proteome</keyword>
<gene>
    <name evidence="2" type="ORF">GCM10009118_31910</name>
</gene>
<dbReference type="InterPro" id="IPR013783">
    <property type="entry name" value="Ig-like_fold"/>
</dbReference>
<dbReference type="CDD" id="cd00146">
    <property type="entry name" value="PKD"/>
    <property type="match status" value="2"/>
</dbReference>
<dbReference type="EMBL" id="BAAAFH010000022">
    <property type="protein sequence ID" value="GAA0876781.1"/>
    <property type="molecule type" value="Genomic_DNA"/>
</dbReference>
<evidence type="ECO:0000313" key="3">
    <source>
        <dbReference type="Proteomes" id="UP001501126"/>
    </source>
</evidence>
<dbReference type="InterPro" id="IPR035986">
    <property type="entry name" value="PKD_dom_sf"/>
</dbReference>
<reference evidence="2 3" key="1">
    <citation type="journal article" date="2019" name="Int. J. Syst. Evol. Microbiol.">
        <title>The Global Catalogue of Microorganisms (GCM) 10K type strain sequencing project: providing services to taxonomists for standard genome sequencing and annotation.</title>
        <authorList>
            <consortium name="The Broad Institute Genomics Platform"/>
            <consortium name="The Broad Institute Genome Sequencing Center for Infectious Disease"/>
            <person name="Wu L."/>
            <person name="Ma J."/>
        </authorList>
    </citation>
    <scope>NUCLEOTIDE SEQUENCE [LARGE SCALE GENOMIC DNA]</scope>
    <source>
        <strain evidence="2 3">JCM 16083</strain>
    </source>
</reference>
<proteinExistence type="predicted"/>
<comment type="caution">
    <text evidence="2">The sequence shown here is derived from an EMBL/GenBank/DDBJ whole genome shotgun (WGS) entry which is preliminary data.</text>
</comment>
<evidence type="ECO:0000259" key="1">
    <source>
        <dbReference type="PROSITE" id="PS50093"/>
    </source>
</evidence>
<dbReference type="Pfam" id="PF13585">
    <property type="entry name" value="CHU_C"/>
    <property type="match status" value="1"/>
</dbReference>
<dbReference type="InterPro" id="IPR022409">
    <property type="entry name" value="PKD/Chitinase_dom"/>
</dbReference>
<dbReference type="Gene3D" id="2.60.40.10">
    <property type="entry name" value="Immunoglobulins"/>
    <property type="match status" value="2"/>
</dbReference>
<dbReference type="InterPro" id="IPR026341">
    <property type="entry name" value="T9SS_type_B"/>
</dbReference>
<feature type="domain" description="PKD" evidence="1">
    <location>
        <begin position="425"/>
        <end position="490"/>
    </location>
</feature>
<protein>
    <recommendedName>
        <fullName evidence="1">PKD domain-containing protein</fullName>
    </recommendedName>
</protein>
<dbReference type="PROSITE" id="PS50093">
    <property type="entry name" value="PKD"/>
    <property type="match status" value="1"/>
</dbReference>
<dbReference type="SMART" id="SM00089">
    <property type="entry name" value="PKD"/>
    <property type="match status" value="2"/>
</dbReference>
<dbReference type="InterPro" id="IPR000601">
    <property type="entry name" value="PKD_dom"/>
</dbReference>
<dbReference type="NCBIfam" id="TIGR04131">
    <property type="entry name" value="Bac_Flav_CTERM"/>
    <property type="match status" value="1"/>
</dbReference>
<organism evidence="2 3">
    <name type="scientific">Wandonia haliotis</name>
    <dbReference type="NCBI Taxonomy" id="574963"/>
    <lineage>
        <taxon>Bacteria</taxon>
        <taxon>Pseudomonadati</taxon>
        <taxon>Bacteroidota</taxon>
        <taxon>Flavobacteriia</taxon>
        <taxon>Flavobacteriales</taxon>
        <taxon>Crocinitomicaceae</taxon>
        <taxon>Wandonia</taxon>
    </lineage>
</organism>
<accession>A0ABN1MUT5</accession>
<dbReference type="Pfam" id="PF18911">
    <property type="entry name" value="PKD_4"/>
    <property type="match status" value="1"/>
</dbReference>
<evidence type="ECO:0000313" key="2">
    <source>
        <dbReference type="EMBL" id="GAA0876781.1"/>
    </source>
</evidence>
<sequence>MMFLTVSVAQTDNFVLVDHDDFEYQVPVSYVVPMSLNDWNEYPQNDQCVPEGQRALLCNFRNDYTGLALNKEIEICPGSDYYFTWQMGNCYLAENNNGSFIKPHVRVVVEDALGTILFQDDWANLTNWQTYQTTVFNPATSSIFFKLYTEIPGASFGNDLVFDDLRLYQNNPTYSYIDDNGSEIALCTDDAAVDLADYFVQPSVSGVWNGPSVLTNGVEGTFDPAVNLSGDYTYTTQGAPLCPDTTSVFQVVVGVTPQLDPVSNVDICGGYELEVIQGTDLSGNEAYYTQSGGGGTQYMAGDVITSDVTLFVYDEDQNSSVCNAEISFSITIHDAPDAGDDFADLICLPSATTTLTLSDNMGVHDNNGAWEEVSANASGSFNATTSELGLSGIGEGVYEFIYVVPAIGGCEADTSYHTITILETPQPQISSSDTNICFPDVITFDPGTQENDGFIFDWAFGNGTVASDENPVVSFTAEGCYTVDLTVTNNGFCSVSVQEPNFICAYPTPIADFSMDQDSLDAASPILTGENLSVGADGFLWTFGDGGTSTDTDLNYSFEGAEGGYYSVSLVAYTDQGCADTMTQSIFMFNQFVLTIPNVFTPNNDGANDLFTVYVEGTKSLEWTVFDRWGLVMARGKQNMEPNAQYIQVWDGTVDGMEATEGVYFFRVNYENYFDETGVEHGNISLFRK</sequence>
<name>A0ABN1MUT5_9FLAO</name>
<dbReference type="Proteomes" id="UP001501126">
    <property type="component" value="Unassembled WGS sequence"/>
</dbReference>